<dbReference type="Proteomes" id="UP000181884">
    <property type="component" value="Unassembled WGS sequence"/>
</dbReference>
<proteinExistence type="predicted"/>
<keyword evidence="2" id="KW-1185">Reference proteome</keyword>
<organism evidence="1 2">
    <name type="scientific">Enterococcus canis</name>
    <dbReference type="NCBI Taxonomy" id="214095"/>
    <lineage>
        <taxon>Bacteria</taxon>
        <taxon>Bacillati</taxon>
        <taxon>Bacillota</taxon>
        <taxon>Bacilli</taxon>
        <taxon>Lactobacillales</taxon>
        <taxon>Enterococcaceae</taxon>
        <taxon>Enterococcus</taxon>
    </lineage>
</organism>
<dbReference type="RefSeq" id="WP_010746326.1">
    <property type="nucleotide sequence ID" value="NZ_JXKH01000014.1"/>
</dbReference>
<gene>
    <name evidence="1" type="ORF">RU97_GL000656</name>
</gene>
<dbReference type="AlphaFoldDB" id="A0A1L8RBR6"/>
<name>A0A1L8RBR6_9ENTE</name>
<accession>A0A1L8RBR6</accession>
<evidence type="ECO:0000313" key="2">
    <source>
        <dbReference type="Proteomes" id="UP000181884"/>
    </source>
</evidence>
<dbReference type="EMBL" id="JXKH01000014">
    <property type="protein sequence ID" value="OJG17198.1"/>
    <property type="molecule type" value="Genomic_DNA"/>
</dbReference>
<evidence type="ECO:0000313" key="1">
    <source>
        <dbReference type="EMBL" id="OJG17198.1"/>
    </source>
</evidence>
<sequence length="142" mass="15895">MKHLGKVLLVPISIGLVSGFGLVNVYAEDTSETVPVVQNIVSDLSPLSSEGIVLAESNSDTTITDNYLILENPSDDMLRAVPKTIKVSGSMIFDKQSWPYPPKSRNWKEKRYGRWYYGKLYLKSYKSAGNNWIAQYSGTLSR</sequence>
<reference evidence="1 2" key="1">
    <citation type="submission" date="2014-12" db="EMBL/GenBank/DDBJ databases">
        <title>Draft genome sequences of 29 type strains of Enterococci.</title>
        <authorList>
            <person name="Zhong Z."/>
            <person name="Sun Z."/>
            <person name="Liu W."/>
            <person name="Zhang W."/>
            <person name="Zhang H."/>
        </authorList>
    </citation>
    <scope>NUCLEOTIDE SEQUENCE [LARGE SCALE GENOMIC DNA]</scope>
    <source>
        <strain evidence="1 2">DSM 17029</strain>
    </source>
</reference>
<protein>
    <submittedName>
        <fullName evidence="1">Uncharacterized protein</fullName>
    </submittedName>
</protein>
<comment type="caution">
    <text evidence="1">The sequence shown here is derived from an EMBL/GenBank/DDBJ whole genome shotgun (WGS) entry which is preliminary data.</text>
</comment>